<keyword evidence="5" id="KW-1185">Reference proteome</keyword>
<feature type="domain" description="Pleckstrin homology" evidence="3">
    <location>
        <begin position="1313"/>
        <end position="1425"/>
    </location>
</feature>
<evidence type="ECO:0000313" key="4">
    <source>
        <dbReference type="EMBL" id="SAM04977.1"/>
    </source>
</evidence>
<feature type="region of interest" description="Disordered" evidence="2">
    <location>
        <begin position="612"/>
        <end position="668"/>
    </location>
</feature>
<feature type="compositionally biased region" description="Polar residues" evidence="2">
    <location>
        <begin position="1065"/>
        <end position="1077"/>
    </location>
</feature>
<feature type="region of interest" description="Disordered" evidence="2">
    <location>
        <begin position="207"/>
        <end position="257"/>
    </location>
</feature>
<dbReference type="InterPro" id="IPR024774">
    <property type="entry name" value="PH_dom-Mcp5-type"/>
</dbReference>
<feature type="compositionally biased region" description="Polar residues" evidence="2">
    <location>
        <begin position="622"/>
        <end position="632"/>
    </location>
</feature>
<dbReference type="Pfam" id="PF12814">
    <property type="entry name" value="Mcp5_PH"/>
    <property type="match status" value="1"/>
</dbReference>
<feature type="compositionally biased region" description="Polar residues" evidence="2">
    <location>
        <begin position="1250"/>
        <end position="1271"/>
    </location>
</feature>
<feature type="compositionally biased region" description="Low complexity" evidence="2">
    <location>
        <begin position="1158"/>
        <end position="1172"/>
    </location>
</feature>
<evidence type="ECO:0000259" key="3">
    <source>
        <dbReference type="Pfam" id="PF12814"/>
    </source>
</evidence>
<name>A0A168QKU7_ABSGL</name>
<dbReference type="GO" id="GO:0015631">
    <property type="term" value="F:tubulin binding"/>
    <property type="evidence" value="ECO:0007669"/>
    <property type="project" value="TreeGrafter"/>
</dbReference>
<feature type="compositionally biased region" description="Acidic residues" evidence="2">
    <location>
        <begin position="1086"/>
        <end position="1096"/>
    </location>
</feature>
<feature type="region of interest" description="Disordered" evidence="2">
    <location>
        <begin position="307"/>
        <end position="414"/>
    </location>
</feature>
<dbReference type="GO" id="GO:0032065">
    <property type="term" value="P:maintenance of protein location in cell cortex"/>
    <property type="evidence" value="ECO:0007669"/>
    <property type="project" value="InterPro"/>
</dbReference>
<evidence type="ECO:0000313" key="5">
    <source>
        <dbReference type="Proteomes" id="UP000078561"/>
    </source>
</evidence>
<evidence type="ECO:0000256" key="1">
    <source>
        <dbReference type="SAM" id="Coils"/>
    </source>
</evidence>
<evidence type="ECO:0000256" key="2">
    <source>
        <dbReference type="SAM" id="MobiDB-lite"/>
    </source>
</evidence>
<dbReference type="GO" id="GO:0005739">
    <property type="term" value="C:mitochondrion"/>
    <property type="evidence" value="ECO:0007669"/>
    <property type="project" value="TreeGrafter"/>
</dbReference>
<protein>
    <recommendedName>
        <fullName evidence="3">Pleckstrin homology domain-containing protein</fullName>
    </recommendedName>
</protein>
<feature type="compositionally biased region" description="Acidic residues" evidence="2">
    <location>
        <begin position="405"/>
        <end position="414"/>
    </location>
</feature>
<feature type="region of interest" description="Disordered" evidence="2">
    <location>
        <begin position="1148"/>
        <end position="1290"/>
    </location>
</feature>
<sequence>MQSGTTRLGTYKECNASKDSTKEEPVNHARHGQMASAPDIAQGLLNEIRKLQQVIQEKDRLIMDLEINKADKEKDQEVTHKHLRQKARVEEKLKEDNWNLEVANQDLQANLLELNQTLTKLNSDHKKTLQQLQSSLAQAELVKSQQEAMAVTMGTMKTKHDQEQQILRRNNGILQRDIGQLKKRLDDTIIDLKISRAKLAIKSTISSDTKGGNTVIDSQHRGNDYNHNNPADVLDKSDTKSTHLKPSSSDTSIPSTTLQHSLGMDTLKQSLGQAHRMNSHLRSILQKEKVEKIELRRLLLDAQEAMEQMQQTPINDKPNSSNGKGGRTSRVNKGQTRFKMVRKQDRPSKKDIELGDDRLQLLAPNTTSLASKLGGGTETDLISMDNNNDLLSGDDHTDDASSLNSEDDSGSDDQQLEIAPMTKSLDMELGALGRPFKSLSSELEESFTKRQYFDKGVNTHDDSFGALHQSVGIDSGIVTFDQTILITNNDISQCTKRSSTISPVLAVHHNPVYQQPPTSTATLQHVSVSLQHVSVGFKPAFTTDATEDLEPALPLPTPIDFDTSQPISSAVETGPIFDPQPFSSSATIIADLNETAIPSTFDHIKDDMNSATPYTSKKAARSHTSSPVNSISAPALINTIPPTDCTTDDPPLSSLPANQSSTALSPPVLSPTLENHQTDLDLGIVGVPDMDGLSLSGWETQCNFESPLLNPATSVVGDCRPLLSDGARPKSSTNGAPEHQALLDSGNVGVPELDGLPLSGLETQCNSDESPILDPATSVVGDCRASPDGASLEESESSINGAPEHQTPLDFGNAGVPEINGLPLSGVKTQSNTEQSLILDPPTSVVGECRPLVLNGASREEFHSSIDGAPEHQTPLDSGNVGVLEMEGLSLSGVEAQCNIEQSPLLDPAASVVGDCRLLVSNGASREEVLSSIISAPEYQTPLDSGNAGVPEINGLPLSGVKTQCNIEQSLILDPPTSVVGECRPLVSDGASREEFESSINDVPNHQTTFDLDHNSSKQPIVTHSLQDTLDKDDSTTCPEQATTSANIDTTIDTDECALEHVTSKSDNLANPTSATMSKKEMAGLDTDDDLATTNDDTEDTQLKVYNNKQQSVDDVKATTTKSVFLSKAAASRQSAISIPCVAPRQELPASPIPSPMPSTSTLSTATTTSSSRFGILSGLMNLQPSQSSPTKPVRPRPSPSTSSLRKLVASTSTTVANPRQAFSLRPHKRNSHQNQQNHPRDSLDRHSKLSTPSSYGTVRITENTTYSRTARSPLRPHQQSLTKRPMESSRHMEQQCDTIPRYSLPSSNSDLVLAITQTMIGEWMWKNTRRHVGSGISENKHKRFFWVHPYTRTLYWGTSEPGIDADEAKAKSAFIEGVSSIPSHDTAGASPLSLLIKTGKRDLKLTAPTLERHELWRLSLSYILVPQDIDEEDVCPTDTVTLPIATANDTTSEDRQDECIPAPIQNTRSLHANGDVLAASIIATISTE</sequence>
<keyword evidence="1" id="KW-0175">Coiled coil</keyword>
<dbReference type="GO" id="GO:0005543">
    <property type="term" value="F:phospholipid binding"/>
    <property type="evidence" value="ECO:0007669"/>
    <property type="project" value="InterPro"/>
</dbReference>
<dbReference type="PANTHER" id="PTHR28190:SF1">
    <property type="entry name" value="NUCLEAR MIGRATION PROTEIN NUM1"/>
    <property type="match status" value="1"/>
</dbReference>
<proteinExistence type="predicted"/>
<feature type="coiled-coil region" evidence="1">
    <location>
        <begin position="41"/>
        <end position="149"/>
    </location>
</feature>
<dbReference type="EMBL" id="LT554417">
    <property type="protein sequence ID" value="SAM04977.1"/>
    <property type="molecule type" value="Genomic_DNA"/>
</dbReference>
<accession>A0A168QKU7</accession>
<dbReference type="OrthoDB" id="2149224at2759"/>
<feature type="compositionally biased region" description="Low complexity" evidence="2">
    <location>
        <begin position="639"/>
        <end position="651"/>
    </location>
</feature>
<feature type="region of interest" description="Disordered" evidence="2">
    <location>
        <begin position="725"/>
        <end position="805"/>
    </location>
</feature>
<dbReference type="Proteomes" id="UP000078561">
    <property type="component" value="Unassembled WGS sequence"/>
</dbReference>
<feature type="compositionally biased region" description="Basic and acidic residues" evidence="2">
    <location>
        <begin position="1239"/>
        <end position="1248"/>
    </location>
</feature>
<feature type="compositionally biased region" description="Polar residues" evidence="2">
    <location>
        <begin position="308"/>
        <end position="322"/>
    </location>
</feature>
<dbReference type="SUPFAM" id="SSF50729">
    <property type="entry name" value="PH domain-like"/>
    <property type="match status" value="1"/>
</dbReference>
<feature type="compositionally biased region" description="Basic and acidic residues" evidence="2">
    <location>
        <begin position="342"/>
        <end position="359"/>
    </location>
</feature>
<feature type="region of interest" description="Disordered" evidence="2">
    <location>
        <begin position="1"/>
        <end position="34"/>
    </location>
</feature>
<feature type="compositionally biased region" description="Low complexity" evidence="2">
    <location>
        <begin position="246"/>
        <end position="257"/>
    </location>
</feature>
<dbReference type="GO" id="GO:0005938">
    <property type="term" value="C:cell cortex"/>
    <property type="evidence" value="ECO:0007669"/>
    <property type="project" value="InterPro"/>
</dbReference>
<reference evidence="4" key="1">
    <citation type="submission" date="2016-04" db="EMBL/GenBank/DDBJ databases">
        <authorList>
            <person name="Evans L.H."/>
            <person name="Alamgir A."/>
            <person name="Owens N."/>
            <person name="Weber N.D."/>
            <person name="Virtaneva K."/>
            <person name="Barbian K."/>
            <person name="Babar A."/>
            <person name="Rosenke K."/>
        </authorList>
    </citation>
    <scope>NUCLEOTIDE SEQUENCE [LARGE SCALE GENOMIC DNA]</scope>
    <source>
        <strain evidence="4">CBS 101.48</strain>
    </source>
</reference>
<feature type="compositionally biased region" description="Polar residues" evidence="2">
    <location>
        <begin position="207"/>
        <end position="217"/>
    </location>
</feature>
<feature type="compositionally biased region" description="Polar residues" evidence="2">
    <location>
        <begin position="655"/>
        <end position="664"/>
    </location>
</feature>
<dbReference type="GO" id="GO:0000226">
    <property type="term" value="P:microtubule cytoskeleton organization"/>
    <property type="evidence" value="ECO:0007669"/>
    <property type="project" value="TreeGrafter"/>
</dbReference>
<dbReference type="InParanoid" id="A0A168QKU7"/>
<gene>
    <name evidence="4" type="primary">ABSGL_10843.1 scaffold 12033</name>
</gene>
<organism evidence="4">
    <name type="scientific">Absidia glauca</name>
    <name type="common">Pin mould</name>
    <dbReference type="NCBI Taxonomy" id="4829"/>
    <lineage>
        <taxon>Eukaryota</taxon>
        <taxon>Fungi</taxon>
        <taxon>Fungi incertae sedis</taxon>
        <taxon>Mucoromycota</taxon>
        <taxon>Mucoromycotina</taxon>
        <taxon>Mucoromycetes</taxon>
        <taxon>Mucorales</taxon>
        <taxon>Cunninghamellaceae</taxon>
        <taxon>Absidia</taxon>
    </lineage>
</organism>
<feature type="region of interest" description="Disordered" evidence="2">
    <location>
        <begin position="1065"/>
        <end position="1096"/>
    </location>
</feature>
<feature type="compositionally biased region" description="Basic and acidic residues" evidence="2">
    <location>
        <begin position="15"/>
        <end position="27"/>
    </location>
</feature>
<dbReference type="PANTHER" id="PTHR28190">
    <property type="entry name" value="NUCLEAR MIGRATION PROTEIN NUM1"/>
    <property type="match status" value="1"/>
</dbReference>
<dbReference type="STRING" id="4829.A0A168QKU7"/>
<dbReference type="InterPro" id="IPR053005">
    <property type="entry name" value="Nuclear_Pos-Cytoskel_Interact"/>
</dbReference>